<feature type="domain" description="Ysc84 actin-binding" evidence="2">
    <location>
        <begin position="152"/>
        <end position="275"/>
    </location>
</feature>
<dbReference type="InterPro" id="IPR051702">
    <property type="entry name" value="SH3_domain_YSC84-like"/>
</dbReference>
<sequence>MPSSMPPLQTPFSSSEEGTPISREKRLGDKILSGLDKIGGSLNRFSNRIGSEAWWPSTLDHECDKAARILASFCKDGYYPERSTAPESLGPRTKPKVVVKIPQRVFQKCVGLAIFTVMRSGLSVSTAGGSGVVIARKEDGDWSPPSGIHVQTLGFGFMAGIDIYDCVVVINSHEALKAFSKFRVTLGGEMSAVAGPIGVGGLLEVELSETHKPLWTYMKSRGVYCGLQLDTTIIIERFNENTRFYGKKISIDEIFAGQVTNVPLQAKMLMETVGRAEGRAYDDHQ</sequence>
<dbReference type="OrthoDB" id="443981at2759"/>
<dbReference type="EMBL" id="KE747815">
    <property type="protein sequence ID" value="RMZ68308.1"/>
    <property type="molecule type" value="Genomic_DNA"/>
</dbReference>
<keyword evidence="4" id="KW-1185">Reference proteome</keyword>
<accession>A0A3M7M1J4</accession>
<feature type="region of interest" description="Disordered" evidence="1">
    <location>
        <begin position="1"/>
        <end position="26"/>
    </location>
</feature>
<dbReference type="InterPro" id="IPR007461">
    <property type="entry name" value="Ysc84_actin-binding"/>
</dbReference>
<dbReference type="AlphaFoldDB" id="A0A3M7M1J4"/>
<dbReference type="Pfam" id="PF04366">
    <property type="entry name" value="Ysc84"/>
    <property type="match status" value="1"/>
</dbReference>
<evidence type="ECO:0000256" key="1">
    <source>
        <dbReference type="SAM" id="MobiDB-lite"/>
    </source>
</evidence>
<protein>
    <submittedName>
        <fullName evidence="3">LSB3-possible role in the regulation of actin cytoskeletal organization</fullName>
    </submittedName>
</protein>
<name>A0A3M7M1J4_9PLEO</name>
<proteinExistence type="predicted"/>
<dbReference type="PANTHER" id="PTHR15629">
    <property type="entry name" value="SH3YL1 PROTEIN"/>
    <property type="match status" value="1"/>
</dbReference>
<reference evidence="3 4" key="1">
    <citation type="journal article" date="2014" name="PLoS ONE">
        <title>De novo Genome Assembly of the Fungal Plant Pathogen Pyrenophora semeniperda.</title>
        <authorList>
            <person name="Soliai M.M."/>
            <person name="Meyer S.E."/>
            <person name="Udall J.A."/>
            <person name="Elzinga D.E."/>
            <person name="Hermansen R.A."/>
            <person name="Bodily P.M."/>
            <person name="Hart A.A."/>
            <person name="Coleman C.E."/>
        </authorList>
    </citation>
    <scope>NUCLEOTIDE SEQUENCE [LARGE SCALE GENOMIC DNA]</scope>
    <source>
        <strain evidence="3 4">CCB06</strain>
        <tissue evidence="3">Mycelium</tissue>
    </source>
</reference>
<evidence type="ECO:0000313" key="4">
    <source>
        <dbReference type="Proteomes" id="UP000265663"/>
    </source>
</evidence>
<dbReference type="PANTHER" id="PTHR15629:SF8">
    <property type="entry name" value="DUF500 DOMAIN PROTEIN (AFU_ORTHOLOGUE AFUA_5G07310)"/>
    <property type="match status" value="1"/>
</dbReference>
<dbReference type="GO" id="GO:0035091">
    <property type="term" value="F:phosphatidylinositol binding"/>
    <property type="evidence" value="ECO:0007669"/>
    <property type="project" value="TreeGrafter"/>
</dbReference>
<gene>
    <name evidence="3" type="ORF">GMOD_00009912</name>
</gene>
<organism evidence="3 4">
    <name type="scientific">Pyrenophora seminiperda CCB06</name>
    <dbReference type="NCBI Taxonomy" id="1302712"/>
    <lineage>
        <taxon>Eukaryota</taxon>
        <taxon>Fungi</taxon>
        <taxon>Dikarya</taxon>
        <taxon>Ascomycota</taxon>
        <taxon>Pezizomycotina</taxon>
        <taxon>Dothideomycetes</taxon>
        <taxon>Pleosporomycetidae</taxon>
        <taxon>Pleosporales</taxon>
        <taxon>Pleosporineae</taxon>
        <taxon>Pleosporaceae</taxon>
        <taxon>Pyrenophora</taxon>
    </lineage>
</organism>
<dbReference type="Proteomes" id="UP000265663">
    <property type="component" value="Unassembled WGS sequence"/>
</dbReference>
<evidence type="ECO:0000313" key="3">
    <source>
        <dbReference type="EMBL" id="RMZ68308.1"/>
    </source>
</evidence>
<evidence type="ECO:0000259" key="2">
    <source>
        <dbReference type="Pfam" id="PF04366"/>
    </source>
</evidence>